<feature type="compositionally biased region" description="Basic and acidic residues" evidence="1">
    <location>
        <begin position="42"/>
        <end position="51"/>
    </location>
</feature>
<name>A0A6J5KQL3_9CAUD</name>
<proteinExistence type="predicted"/>
<reference evidence="2" key="1">
    <citation type="submission" date="2020-04" db="EMBL/GenBank/DDBJ databases">
        <authorList>
            <person name="Chiriac C."/>
            <person name="Salcher M."/>
            <person name="Ghai R."/>
            <person name="Kavagutti S V."/>
        </authorList>
    </citation>
    <scope>NUCLEOTIDE SEQUENCE</scope>
</reference>
<evidence type="ECO:0008006" key="3">
    <source>
        <dbReference type="Google" id="ProtNLM"/>
    </source>
</evidence>
<dbReference type="EMBL" id="LR796185">
    <property type="protein sequence ID" value="CAB4124678.1"/>
    <property type="molecule type" value="Genomic_DNA"/>
</dbReference>
<accession>A0A6J5KQL3</accession>
<evidence type="ECO:0000313" key="2">
    <source>
        <dbReference type="EMBL" id="CAB4124678.1"/>
    </source>
</evidence>
<gene>
    <name evidence="2" type="ORF">UFOVP55_19</name>
</gene>
<protein>
    <recommendedName>
        <fullName evidence="3">HNHc domain containing protein</fullName>
    </recommendedName>
</protein>
<organism evidence="2">
    <name type="scientific">uncultured Caudovirales phage</name>
    <dbReference type="NCBI Taxonomy" id="2100421"/>
    <lineage>
        <taxon>Viruses</taxon>
        <taxon>Duplodnaviria</taxon>
        <taxon>Heunggongvirae</taxon>
        <taxon>Uroviricota</taxon>
        <taxon>Caudoviricetes</taxon>
        <taxon>Peduoviridae</taxon>
        <taxon>Maltschvirus</taxon>
        <taxon>Maltschvirus maltsch</taxon>
    </lineage>
</organism>
<feature type="compositionally biased region" description="Basic and acidic residues" evidence="1">
    <location>
        <begin position="1"/>
        <end position="35"/>
    </location>
</feature>
<feature type="region of interest" description="Disordered" evidence="1">
    <location>
        <begin position="1"/>
        <end position="84"/>
    </location>
</feature>
<evidence type="ECO:0000256" key="1">
    <source>
        <dbReference type="SAM" id="MobiDB-lite"/>
    </source>
</evidence>
<sequence>MTERVRNYKHEYAIYHGKPEQKKERAERNGARREMTAAGKVHKGDGKDVGHKKPIRSGGTNAKGNLAVQTEKFNRGWRGGGKNR</sequence>